<reference evidence="1 2" key="1">
    <citation type="submission" date="2018-03" db="EMBL/GenBank/DDBJ databases">
        <title>Genomic Encyclopedia of Archaeal and Bacterial Type Strains, Phase II (KMG-II): from individual species to whole genera.</title>
        <authorList>
            <person name="Goeker M."/>
        </authorList>
    </citation>
    <scope>NUCLEOTIDE SEQUENCE [LARGE SCALE GENOMIC DNA]</scope>
    <source>
        <strain evidence="1 2">DSM 45348</strain>
    </source>
</reference>
<protein>
    <submittedName>
        <fullName evidence="1">Putative nucleotidyltransferase-like protein</fullName>
    </submittedName>
</protein>
<dbReference type="InterPro" id="IPR039498">
    <property type="entry name" value="NTP_transf_5"/>
</dbReference>
<dbReference type="RefSeq" id="WP_158277737.1">
    <property type="nucleotide sequence ID" value="NZ_PVZG01000004.1"/>
</dbReference>
<proteinExistence type="predicted"/>
<dbReference type="AlphaFoldDB" id="A0A2T0SAN5"/>
<name>A0A2T0SAN5_9ACTN</name>
<dbReference type="Proteomes" id="UP000239209">
    <property type="component" value="Unassembled WGS sequence"/>
</dbReference>
<sequence>MTSRIDATTAECVAALNAAGVPQLLLKGPTVARWLYRDGTPRPYSDSDLLVPPGLHPRAQAVLEERGFVDRWAGTRPEAAAAYAVTLYRSHAGGPDEVVDLHRGLGLADPAAPVWEVLSRDAEELEVAGQRVRMPGEAGRCLVLAVQAAQDGALGAKALEDLRRGRRLAGADAWSRACALADELGVGPAARLACELVDAPLPGGAAGWHEVPLDLRLRVRGAARGAASVAGLREHRGRARLRYLFHRALPPRAFMAECYGARTAPALVRAHVRRLALMTVLLPRAVRDVAAAAHPPAPPGRDR</sequence>
<gene>
    <name evidence="1" type="ORF">CLV70_10430</name>
</gene>
<dbReference type="GO" id="GO:0016740">
    <property type="term" value="F:transferase activity"/>
    <property type="evidence" value="ECO:0007669"/>
    <property type="project" value="UniProtKB-KW"/>
</dbReference>
<dbReference type="OrthoDB" id="3611766at2"/>
<organism evidence="1 2">
    <name type="scientific">Pseudosporangium ferrugineum</name>
    <dbReference type="NCBI Taxonomy" id="439699"/>
    <lineage>
        <taxon>Bacteria</taxon>
        <taxon>Bacillati</taxon>
        <taxon>Actinomycetota</taxon>
        <taxon>Actinomycetes</taxon>
        <taxon>Micromonosporales</taxon>
        <taxon>Micromonosporaceae</taxon>
        <taxon>Pseudosporangium</taxon>
    </lineage>
</organism>
<keyword evidence="1" id="KW-0808">Transferase</keyword>
<accession>A0A2T0SAN5</accession>
<evidence type="ECO:0000313" key="1">
    <source>
        <dbReference type="EMBL" id="PRY30478.1"/>
    </source>
</evidence>
<comment type="caution">
    <text evidence="1">The sequence shown here is derived from an EMBL/GenBank/DDBJ whole genome shotgun (WGS) entry which is preliminary data.</text>
</comment>
<evidence type="ECO:0000313" key="2">
    <source>
        <dbReference type="Proteomes" id="UP000239209"/>
    </source>
</evidence>
<dbReference type="Pfam" id="PF14907">
    <property type="entry name" value="NTP_transf_5"/>
    <property type="match status" value="1"/>
</dbReference>
<keyword evidence="2" id="KW-1185">Reference proteome</keyword>
<dbReference type="EMBL" id="PVZG01000004">
    <property type="protein sequence ID" value="PRY30478.1"/>
    <property type="molecule type" value="Genomic_DNA"/>
</dbReference>